<feature type="domain" description="CdaR GGDEF-like" evidence="4">
    <location>
        <begin position="141"/>
        <end position="259"/>
    </location>
</feature>
<reference evidence="5" key="1">
    <citation type="submission" date="2023-03" db="EMBL/GenBank/DDBJ databases">
        <authorList>
            <person name="Shen W."/>
            <person name="Cai J."/>
        </authorList>
    </citation>
    <scope>NUCLEOTIDE SEQUENCE</scope>
    <source>
        <strain evidence="5">K72-2</strain>
    </source>
</reference>
<gene>
    <name evidence="5" type="ORF">P7I32_09925</name>
</gene>
<name>A0AAW8UTN1_ENTCA</name>
<dbReference type="EMBL" id="JARQDV010000004">
    <property type="protein sequence ID" value="MDT2964934.1"/>
    <property type="molecule type" value="Genomic_DNA"/>
</dbReference>
<dbReference type="Pfam" id="PF13556">
    <property type="entry name" value="HTH_30"/>
    <property type="match status" value="1"/>
</dbReference>
<dbReference type="Pfam" id="PF17853">
    <property type="entry name" value="GGDEF_2"/>
    <property type="match status" value="1"/>
</dbReference>
<dbReference type="InterPro" id="IPR042070">
    <property type="entry name" value="PucR_C-HTH_sf"/>
</dbReference>
<dbReference type="PANTHER" id="PTHR33744">
    <property type="entry name" value="CARBOHYDRATE DIACID REGULATOR"/>
    <property type="match status" value="1"/>
</dbReference>
<dbReference type="InterPro" id="IPR008599">
    <property type="entry name" value="Diacid_rec"/>
</dbReference>
<organism evidence="5 6">
    <name type="scientific">Enterococcus casseliflavus</name>
    <name type="common">Enterococcus flavescens</name>
    <dbReference type="NCBI Taxonomy" id="37734"/>
    <lineage>
        <taxon>Bacteria</taxon>
        <taxon>Bacillati</taxon>
        <taxon>Bacillota</taxon>
        <taxon>Bacilli</taxon>
        <taxon>Lactobacillales</taxon>
        <taxon>Enterococcaceae</taxon>
        <taxon>Enterococcus</taxon>
    </lineage>
</organism>
<dbReference type="AlphaFoldDB" id="A0AAW8UTN1"/>
<accession>A0AAW8UTN1</accession>
<protein>
    <submittedName>
        <fullName evidence="5">Sugar diacid recognition domain-containing protein</fullName>
    </submittedName>
</protein>
<evidence type="ECO:0000256" key="1">
    <source>
        <dbReference type="ARBA" id="ARBA00006754"/>
    </source>
</evidence>
<dbReference type="InterPro" id="IPR025736">
    <property type="entry name" value="PucR_C-HTH_dom"/>
</dbReference>
<dbReference type="InterPro" id="IPR051448">
    <property type="entry name" value="CdaR-like_regulators"/>
</dbReference>
<feature type="domain" description="PucR C-terminal helix-turn-helix" evidence="3">
    <location>
        <begin position="314"/>
        <end position="365"/>
    </location>
</feature>
<sequence>MELEPKVAKLIVKSLKDIINHEINLFDTSGTIIASTDTVRIGTSHEGARLAAKNQQTLTIEHDNQFKGAKKGINIPVLFNQSVVAIIGITGERTKVEPLGNIIKKMTEILIRENWIQLTNFHQRQNYHSLATMLIAPQRDDSLAAYLASLLDIDLERPRILVIGKFLFTREKNNLNYEKLLHTIQSHLHIFPGSFFSLINQEICLFFEKQEEASLIPLLMQMQKDISKRFDRQMSFGIGGLAETIDEYWSSYEKAQKTVNWLINQKSATISSYQEMDYGLLFVGISTEDNKQLQKKVLGSLTVEEIEQFQLIFETYKRYNGSIMKCAEALFLHKNTFQNKLNRITEKTGYNPRNLSDFTVLSAAFMSYRLSNLER</sequence>
<comment type="similarity">
    <text evidence="1">Belongs to the CdaR family.</text>
</comment>
<proteinExistence type="inferred from homology"/>
<evidence type="ECO:0000259" key="4">
    <source>
        <dbReference type="Pfam" id="PF17853"/>
    </source>
</evidence>
<dbReference type="Proteomes" id="UP001268896">
    <property type="component" value="Unassembled WGS sequence"/>
</dbReference>
<dbReference type="PANTHER" id="PTHR33744:SF16">
    <property type="entry name" value="CARBOHYDRATE DIACID REGULATOR"/>
    <property type="match status" value="1"/>
</dbReference>
<evidence type="ECO:0000313" key="6">
    <source>
        <dbReference type="Proteomes" id="UP001268896"/>
    </source>
</evidence>
<dbReference type="RefSeq" id="WP_086338334.1">
    <property type="nucleotide sequence ID" value="NZ_JALKPN010000003.1"/>
</dbReference>
<dbReference type="InterPro" id="IPR041522">
    <property type="entry name" value="CdaR_GGDEF"/>
</dbReference>
<dbReference type="Pfam" id="PF05651">
    <property type="entry name" value="Diacid_rec"/>
    <property type="match status" value="1"/>
</dbReference>
<evidence type="ECO:0000259" key="2">
    <source>
        <dbReference type="Pfam" id="PF05651"/>
    </source>
</evidence>
<evidence type="ECO:0000259" key="3">
    <source>
        <dbReference type="Pfam" id="PF13556"/>
    </source>
</evidence>
<comment type="caution">
    <text evidence="5">The sequence shown here is derived from an EMBL/GenBank/DDBJ whole genome shotgun (WGS) entry which is preliminary data.</text>
</comment>
<evidence type="ECO:0000313" key="5">
    <source>
        <dbReference type="EMBL" id="MDT2964934.1"/>
    </source>
</evidence>
<dbReference type="Gene3D" id="1.10.10.2840">
    <property type="entry name" value="PucR C-terminal helix-turn-helix domain"/>
    <property type="match status" value="1"/>
</dbReference>
<feature type="domain" description="Putative sugar diacid recognition" evidence="2">
    <location>
        <begin position="3"/>
        <end position="130"/>
    </location>
</feature>